<dbReference type="Proteomes" id="UP000184447">
    <property type="component" value="Unassembled WGS sequence"/>
</dbReference>
<reference evidence="2 3" key="1">
    <citation type="submission" date="2016-11" db="EMBL/GenBank/DDBJ databases">
        <authorList>
            <person name="Jaros S."/>
            <person name="Januszkiewicz K."/>
            <person name="Wedrychowicz H."/>
        </authorList>
    </citation>
    <scope>NUCLEOTIDE SEQUENCE [LARGE SCALE GENOMIC DNA]</scope>
    <source>
        <strain evidence="2 3">DSM 8605</strain>
    </source>
</reference>
<keyword evidence="1" id="KW-0472">Membrane</keyword>
<sequence>MKNKIYIGFIMLSLLLAIAVFLPQIYFRISDAKDISKVIVEKKISIEDSEKTNNDVIENLKIGSELIKNSNSTNLQALQKKEMTDSEFNRLYGELNNLVKCGLIKQINGEKIKEHLIYVAYYNILNSTDQVSLPLSVSLKEFKFTDYSSFEYSIWMDGRTDKIYEVTLIDEEMDFTLTNLDYMNGISEYFEIDNISPIDDLNENHIKYYQISIGDFQGKSYYSEFSIYNPSTADFVLSESGVNWSVFSKELSK</sequence>
<evidence type="ECO:0000313" key="2">
    <source>
        <dbReference type="EMBL" id="SHH43520.1"/>
    </source>
</evidence>
<organism evidence="2 3">
    <name type="scientific">Clostridium grantii DSM 8605</name>
    <dbReference type="NCBI Taxonomy" id="1121316"/>
    <lineage>
        <taxon>Bacteria</taxon>
        <taxon>Bacillati</taxon>
        <taxon>Bacillota</taxon>
        <taxon>Clostridia</taxon>
        <taxon>Eubacteriales</taxon>
        <taxon>Clostridiaceae</taxon>
        <taxon>Clostridium</taxon>
    </lineage>
</organism>
<protein>
    <submittedName>
        <fullName evidence="2">Uncharacterized protein</fullName>
    </submittedName>
</protein>
<name>A0A1M5SYT6_9CLOT</name>
<dbReference type="AlphaFoldDB" id="A0A1M5SYT6"/>
<proteinExistence type="predicted"/>
<keyword evidence="1" id="KW-1133">Transmembrane helix</keyword>
<dbReference type="EMBL" id="FQXM01000005">
    <property type="protein sequence ID" value="SHH43520.1"/>
    <property type="molecule type" value="Genomic_DNA"/>
</dbReference>
<dbReference type="RefSeq" id="WP_073337436.1">
    <property type="nucleotide sequence ID" value="NZ_FQXM01000005.1"/>
</dbReference>
<accession>A0A1M5SYT6</accession>
<keyword evidence="1" id="KW-0812">Transmembrane</keyword>
<evidence type="ECO:0000313" key="3">
    <source>
        <dbReference type="Proteomes" id="UP000184447"/>
    </source>
</evidence>
<gene>
    <name evidence="2" type="ORF">SAMN02745207_01106</name>
</gene>
<dbReference type="STRING" id="1121316.SAMN02745207_01106"/>
<keyword evidence="3" id="KW-1185">Reference proteome</keyword>
<evidence type="ECO:0000256" key="1">
    <source>
        <dbReference type="SAM" id="Phobius"/>
    </source>
</evidence>
<feature type="transmembrane region" description="Helical" evidence="1">
    <location>
        <begin position="6"/>
        <end position="27"/>
    </location>
</feature>